<dbReference type="AlphaFoldDB" id="A0A7Y9USU1"/>
<dbReference type="InterPro" id="IPR036691">
    <property type="entry name" value="Endo/exonu/phosph_ase_sf"/>
</dbReference>
<keyword evidence="4" id="KW-1185">Reference proteome</keyword>
<dbReference type="GO" id="GO:0004519">
    <property type="term" value="F:endonuclease activity"/>
    <property type="evidence" value="ECO:0007669"/>
    <property type="project" value="UniProtKB-KW"/>
</dbReference>
<keyword evidence="3" id="KW-0269">Exonuclease</keyword>
<dbReference type="RefSeq" id="WP_179518730.1">
    <property type="nucleotide sequence ID" value="NZ_JACCAC010000001.1"/>
</dbReference>
<protein>
    <submittedName>
        <fullName evidence="3">Endonuclease/exonuclease/phosphatase (EEP) superfamily protein YafD</fullName>
    </submittedName>
</protein>
<keyword evidence="1" id="KW-0472">Membrane</keyword>
<dbReference type="SUPFAM" id="SSF56219">
    <property type="entry name" value="DNase I-like"/>
    <property type="match status" value="1"/>
</dbReference>
<dbReference type="Proteomes" id="UP000544110">
    <property type="component" value="Unassembled WGS sequence"/>
</dbReference>
<feature type="transmembrane region" description="Helical" evidence="1">
    <location>
        <begin position="43"/>
        <end position="64"/>
    </location>
</feature>
<keyword evidence="3" id="KW-0378">Hydrolase</keyword>
<evidence type="ECO:0000256" key="1">
    <source>
        <dbReference type="SAM" id="Phobius"/>
    </source>
</evidence>
<dbReference type="Pfam" id="PF03372">
    <property type="entry name" value="Exo_endo_phos"/>
    <property type="match status" value="1"/>
</dbReference>
<name>A0A7Y9USU1_9ACTN</name>
<keyword evidence="3" id="KW-0540">Nuclease</keyword>
<dbReference type="GO" id="GO:0004527">
    <property type="term" value="F:exonuclease activity"/>
    <property type="evidence" value="ECO:0007669"/>
    <property type="project" value="UniProtKB-KW"/>
</dbReference>
<accession>A0A7Y9USU1</accession>
<organism evidence="3 4">
    <name type="scientific">Nocardioides perillae</name>
    <dbReference type="NCBI Taxonomy" id="1119534"/>
    <lineage>
        <taxon>Bacteria</taxon>
        <taxon>Bacillati</taxon>
        <taxon>Actinomycetota</taxon>
        <taxon>Actinomycetes</taxon>
        <taxon>Propionibacteriales</taxon>
        <taxon>Nocardioidaceae</taxon>
        <taxon>Nocardioides</taxon>
    </lineage>
</organism>
<evidence type="ECO:0000259" key="2">
    <source>
        <dbReference type="Pfam" id="PF03372"/>
    </source>
</evidence>
<keyword evidence="3" id="KW-0255">Endonuclease</keyword>
<dbReference type="EMBL" id="JACCAC010000001">
    <property type="protein sequence ID" value="NYG56489.1"/>
    <property type="molecule type" value="Genomic_DNA"/>
</dbReference>
<evidence type="ECO:0000313" key="3">
    <source>
        <dbReference type="EMBL" id="NYG56489.1"/>
    </source>
</evidence>
<feature type="domain" description="Endonuclease/exonuclease/phosphatase" evidence="2">
    <location>
        <begin position="116"/>
        <end position="322"/>
    </location>
</feature>
<evidence type="ECO:0000313" key="4">
    <source>
        <dbReference type="Proteomes" id="UP000544110"/>
    </source>
</evidence>
<dbReference type="Gene3D" id="3.60.10.10">
    <property type="entry name" value="Endonuclease/exonuclease/phosphatase"/>
    <property type="match status" value="1"/>
</dbReference>
<gene>
    <name evidence="3" type="ORF">BJ989_002793</name>
</gene>
<proteinExistence type="predicted"/>
<reference evidence="3 4" key="1">
    <citation type="submission" date="2020-07" db="EMBL/GenBank/DDBJ databases">
        <title>Sequencing the genomes of 1000 actinobacteria strains.</title>
        <authorList>
            <person name="Klenk H.-P."/>
        </authorList>
    </citation>
    <scope>NUCLEOTIDE SEQUENCE [LARGE SCALE GENOMIC DNA]</scope>
    <source>
        <strain evidence="3 4">DSM 24552</strain>
    </source>
</reference>
<dbReference type="PROSITE" id="PS51257">
    <property type="entry name" value="PROKAR_LIPOPROTEIN"/>
    <property type="match status" value="1"/>
</dbReference>
<comment type="caution">
    <text evidence="3">The sequence shown here is derived from an EMBL/GenBank/DDBJ whole genome shotgun (WGS) entry which is preliminary data.</text>
</comment>
<keyword evidence="1" id="KW-1133">Transmembrane helix</keyword>
<sequence length="333" mass="34068">MRPAGAARAGRLLLGSLVVVVLLGCLGVTLARASQTGWGPAVRAASFAPLALPAYAVLALAALVTAARRRRRLRTLAAAVVLLALTGVHAAWVAPQLVGAPAVVPDGTPRLRLLALNLLGGGADPQRVVTEAERGDADVLVLSEVTPDALARLDAAGAASRWPHRAGEPGEWVTGTVVLSRVPLGPDRPLPTGFGSWVVDVRAPGGDLTLLATHPRPPIGDADAWAADHAVVLDAARAGVDVVAGDLNATPDHAPLHDYARVGLRSATELTGAGWAPTWPAQGRVGVGPLRAPRLVQIDHVLVGPELAVTDVRRVSVPGTDHSGVLAALAPRG</sequence>
<keyword evidence="1" id="KW-0812">Transmembrane</keyword>
<feature type="transmembrane region" description="Helical" evidence="1">
    <location>
        <begin position="76"/>
        <end position="94"/>
    </location>
</feature>
<dbReference type="InterPro" id="IPR005135">
    <property type="entry name" value="Endo/exonuclease/phosphatase"/>
</dbReference>